<accession>A0ABS2W775</accession>
<dbReference type="Gene3D" id="1.20.1290.10">
    <property type="entry name" value="AhpD-like"/>
    <property type="match status" value="1"/>
</dbReference>
<dbReference type="InterPro" id="IPR003779">
    <property type="entry name" value="CMD-like"/>
</dbReference>
<dbReference type="Pfam" id="PF02627">
    <property type="entry name" value="CMD"/>
    <property type="match status" value="1"/>
</dbReference>
<feature type="domain" description="Carboxymuconolactone decarboxylase-like" evidence="1">
    <location>
        <begin position="26"/>
        <end position="109"/>
    </location>
</feature>
<dbReference type="Proteomes" id="UP000760472">
    <property type="component" value="Unassembled WGS sequence"/>
</dbReference>
<name>A0ABS2W775_9GAMM</name>
<reference evidence="2 3" key="1">
    <citation type="submission" date="2021-02" db="EMBL/GenBank/DDBJ databases">
        <title>A novel species of genus Amphritea isolated from a fishpond in China.</title>
        <authorList>
            <person name="Lu H."/>
        </authorList>
    </citation>
    <scope>NUCLEOTIDE SEQUENCE [LARGE SCALE GENOMIC DNA]</scope>
    <source>
        <strain evidence="2 3">RP18W</strain>
    </source>
</reference>
<dbReference type="SUPFAM" id="SSF69118">
    <property type="entry name" value="AhpD-like"/>
    <property type="match status" value="1"/>
</dbReference>
<evidence type="ECO:0000259" key="1">
    <source>
        <dbReference type="Pfam" id="PF02627"/>
    </source>
</evidence>
<dbReference type="InterPro" id="IPR029032">
    <property type="entry name" value="AhpD-like"/>
</dbReference>
<dbReference type="PANTHER" id="PTHR33930">
    <property type="entry name" value="ALKYL HYDROPEROXIDE REDUCTASE AHPD"/>
    <property type="match status" value="1"/>
</dbReference>
<gene>
    <name evidence="2" type="ORF">JW498_09340</name>
</gene>
<protein>
    <submittedName>
        <fullName evidence="2">Carboxymuconolactone decarboxylase family protein</fullName>
    </submittedName>
</protein>
<proteinExistence type="predicted"/>
<dbReference type="RefSeq" id="WP_205208735.1">
    <property type="nucleotide sequence ID" value="NZ_JAFFZO010000001.1"/>
</dbReference>
<sequence>MSSKTILHPPEAPLPKTFTRIMGRYPDYAAAVEQLGKVVRDAGPIDEKTAQLIQLAAAASIRSEGALHSHVRRARQAGATTEEIQHTLILLTSTIGLPAVMAALSWMEE</sequence>
<keyword evidence="3" id="KW-1185">Reference proteome</keyword>
<dbReference type="PANTHER" id="PTHR33930:SF2">
    <property type="entry name" value="BLR3452 PROTEIN"/>
    <property type="match status" value="1"/>
</dbReference>
<comment type="caution">
    <text evidence="2">The sequence shown here is derived from an EMBL/GenBank/DDBJ whole genome shotgun (WGS) entry which is preliminary data.</text>
</comment>
<evidence type="ECO:0000313" key="3">
    <source>
        <dbReference type="Proteomes" id="UP000760472"/>
    </source>
</evidence>
<evidence type="ECO:0000313" key="2">
    <source>
        <dbReference type="EMBL" id="MBN0987565.1"/>
    </source>
</evidence>
<dbReference type="EMBL" id="JAFFZP010000011">
    <property type="protein sequence ID" value="MBN0987565.1"/>
    <property type="molecule type" value="Genomic_DNA"/>
</dbReference>
<organism evidence="2 3">
    <name type="scientific">Amphritea pacifica</name>
    <dbReference type="NCBI Taxonomy" id="2811233"/>
    <lineage>
        <taxon>Bacteria</taxon>
        <taxon>Pseudomonadati</taxon>
        <taxon>Pseudomonadota</taxon>
        <taxon>Gammaproteobacteria</taxon>
        <taxon>Oceanospirillales</taxon>
        <taxon>Oceanospirillaceae</taxon>
        <taxon>Amphritea</taxon>
    </lineage>
</organism>